<name>A0A1K0IL15_CUPNE</name>
<protein>
    <recommendedName>
        <fullName evidence="2">GDYXXLXY domain-containing protein</fullName>
    </recommendedName>
</protein>
<evidence type="ECO:0008006" key="2">
    <source>
        <dbReference type="Google" id="ProtNLM"/>
    </source>
</evidence>
<accession>A0A1K0IL15</accession>
<dbReference type="AlphaFoldDB" id="A0A1K0IL15"/>
<dbReference type="RefSeq" id="WP_340527388.1">
    <property type="nucleotide sequence ID" value="NZ_FMSH01000350.1"/>
</dbReference>
<proteinExistence type="predicted"/>
<evidence type="ECO:0000313" key="1">
    <source>
        <dbReference type="EMBL" id="SCU82251.1"/>
    </source>
</evidence>
<gene>
    <name evidence="1" type="ORF">CNECB9_4130013</name>
</gene>
<dbReference type="InterPro" id="IPR025833">
    <property type="entry name" value="GDYXXLXY"/>
</dbReference>
<dbReference type="Pfam" id="PF14345">
    <property type="entry name" value="GDYXXLXY"/>
    <property type="match status" value="1"/>
</dbReference>
<reference evidence="1" key="1">
    <citation type="submission" date="2016-09" db="EMBL/GenBank/DDBJ databases">
        <authorList>
            <person name="Capua I."/>
            <person name="De Benedictis P."/>
            <person name="Joannis T."/>
            <person name="Lombin L.H."/>
            <person name="Cattoli G."/>
        </authorList>
    </citation>
    <scope>NUCLEOTIDE SEQUENCE</scope>
    <source>
        <strain evidence="1">B9</strain>
    </source>
</reference>
<organism evidence="1">
    <name type="scientific">Cupriavidus necator</name>
    <name type="common">Alcaligenes eutrophus</name>
    <name type="synonym">Ralstonia eutropha</name>
    <dbReference type="NCBI Taxonomy" id="106590"/>
    <lineage>
        <taxon>Bacteria</taxon>
        <taxon>Pseudomonadati</taxon>
        <taxon>Pseudomonadota</taxon>
        <taxon>Betaproteobacteria</taxon>
        <taxon>Burkholderiales</taxon>
        <taxon>Burkholderiaceae</taxon>
        <taxon>Cupriavidus</taxon>
    </lineage>
</organism>
<dbReference type="EMBL" id="FMSH01000350">
    <property type="protein sequence ID" value="SCU82251.1"/>
    <property type="molecule type" value="Genomic_DNA"/>
</dbReference>
<sequence length="167" mass="18495">MKRWILIAWALTLALAAAGIAGKERLLARGETVYLKLAPVDPRSLMQGDYMALNFEIGNMIRAAQTRKQDDRPPRDGVAVIRRDEQGVAGFVRVHGGEPLAEGEQLLRYQVARSRWGGMQVQVSTDAYFFQEGQGERFAQAQHGEFRVGADGQALLVGLRGKGMERL</sequence>